<reference evidence="1 2" key="1">
    <citation type="journal article" date="2014" name="PLoS ONE">
        <title>Grimontia indica AK16(T), sp. nov., Isolated from a Seawater Sample Reports the Presence of Pathogenic Genes Similar to Vibrio Genus.</title>
        <authorList>
            <person name="Singh A."/>
            <person name="Vaidya B."/>
            <person name="Khatri I."/>
            <person name="Srinivas T.N."/>
            <person name="Subramanian S."/>
            <person name="Korpole S."/>
            <person name="Pinnaka A.K."/>
        </authorList>
    </citation>
    <scope>NUCLEOTIDE SEQUENCE [LARGE SCALE GENOMIC DNA]</scope>
    <source>
        <strain evidence="1 2">AK16</strain>
    </source>
</reference>
<evidence type="ECO:0000313" key="1">
    <source>
        <dbReference type="EMBL" id="EOD80014.1"/>
    </source>
</evidence>
<dbReference type="Proteomes" id="UP000011223">
    <property type="component" value="Unassembled WGS sequence"/>
</dbReference>
<accession>R1GVH6</accession>
<dbReference type="AlphaFoldDB" id="R1GVH6"/>
<protein>
    <submittedName>
        <fullName evidence="1">Uncharacterized protein</fullName>
    </submittedName>
</protein>
<keyword evidence="2" id="KW-1185">Reference proteome</keyword>
<comment type="caution">
    <text evidence="1">The sequence shown here is derived from an EMBL/GenBank/DDBJ whole genome shotgun (WGS) entry which is preliminary data.</text>
</comment>
<dbReference type="EMBL" id="ANFM02000016">
    <property type="protein sequence ID" value="EOD80014.1"/>
    <property type="molecule type" value="Genomic_DNA"/>
</dbReference>
<proteinExistence type="predicted"/>
<sequence>MSLNIKWISLLVLLLIPRPTFHWFINKFVSCVHFTGKVTQK</sequence>
<organism evidence="1 2">
    <name type="scientific">Grimontia indica</name>
    <dbReference type="NCBI Taxonomy" id="1056512"/>
    <lineage>
        <taxon>Bacteria</taxon>
        <taxon>Pseudomonadati</taxon>
        <taxon>Pseudomonadota</taxon>
        <taxon>Gammaproteobacteria</taxon>
        <taxon>Vibrionales</taxon>
        <taxon>Vibrionaceae</taxon>
        <taxon>Grimontia</taxon>
    </lineage>
</organism>
<name>R1GVH6_9GAMM</name>
<gene>
    <name evidence="1" type="ORF">D515_01149</name>
</gene>
<evidence type="ECO:0000313" key="2">
    <source>
        <dbReference type="Proteomes" id="UP000011223"/>
    </source>
</evidence>